<proteinExistence type="inferred from homology"/>
<dbReference type="GO" id="GO:0050661">
    <property type="term" value="F:NADP binding"/>
    <property type="evidence" value="ECO:0007669"/>
    <property type="project" value="InterPro"/>
</dbReference>
<dbReference type="EMBL" id="LHXJ01000077">
    <property type="protein sequence ID" value="KXA89484.1"/>
    <property type="molecule type" value="Genomic_DNA"/>
</dbReference>
<evidence type="ECO:0000313" key="10">
    <source>
        <dbReference type="EMBL" id="KXA89484.1"/>
    </source>
</evidence>
<dbReference type="PIRSF" id="PIRSF000151">
    <property type="entry name" value="GPR"/>
    <property type="match status" value="1"/>
</dbReference>
<dbReference type="Proteomes" id="UP000070163">
    <property type="component" value="Unassembled WGS sequence"/>
</dbReference>
<dbReference type="PATRIC" id="fig|1698259.3.peg.1477"/>
<evidence type="ECO:0000256" key="2">
    <source>
        <dbReference type="ARBA" id="ARBA00022605"/>
    </source>
</evidence>
<feature type="domain" description="Aldehyde dehydrogenase" evidence="9">
    <location>
        <begin position="2"/>
        <end position="284"/>
    </location>
</feature>
<keyword evidence="5 7" id="KW-0560">Oxidoreductase</keyword>
<dbReference type="InterPro" id="IPR016162">
    <property type="entry name" value="Ald_DH_N"/>
</dbReference>
<comment type="pathway">
    <text evidence="1 7">Amino-acid biosynthesis; L-proline biosynthesis; L-glutamate 5-semialdehyde from L-glutamate: step 2/2.</text>
</comment>
<evidence type="ECO:0000256" key="4">
    <source>
        <dbReference type="ARBA" id="ARBA00022857"/>
    </source>
</evidence>
<evidence type="ECO:0000256" key="8">
    <source>
        <dbReference type="SAM" id="Coils"/>
    </source>
</evidence>
<sequence>MKDVKSKATEAEESSLELANVSEEIRNEALQRAAAAIEKNRARILEANEEDVAEAKKLLEKGEYSQALVDRLKLSKDKIDSISRMIRSVSERDDPLNRTIFARKLDENLKLYKVSVPIGVIGSIFESRPDVLPQISSLCLKSGNAVILKGGSEAEKSNRVLYRVFKEATERAGIPEGWTQLIEARREVRELLELHDKVDLLVPRGSKSFIKYIQDNSRIPVLGHAEGLCHIYVDKEANLERALQISYDGKVQYPAVCNAAETLLVHHEIAEDLLPKLAEKYREAGVEIRGCNRTREILGQINEATEEDWRTEYLDLIISIKIVGSIRRAIRHINKYGSKHTDAIVSERGSRLIEFLNGVDSSSVMANASTRFSDGYRYGLGAEVGISTGKTHARGPVGLEGLTTSKYYLVGDGHIVEDYVGPEARPFKHVELSETWRQERDSLEE</sequence>
<evidence type="ECO:0000256" key="7">
    <source>
        <dbReference type="HAMAP-Rule" id="MF_00412"/>
    </source>
</evidence>
<dbReference type="NCBIfam" id="TIGR00407">
    <property type="entry name" value="proA"/>
    <property type="match status" value="1"/>
</dbReference>
<keyword evidence="3 7" id="KW-0641">Proline biosynthesis</keyword>
<comment type="function">
    <text evidence="7">Catalyzes the NADPH-dependent reduction of L-glutamate 5-phosphate into L-glutamate 5-semialdehyde and phosphate. The product spontaneously undergoes cyclization to form 1-pyrroline-5-carboxylate.</text>
</comment>
<dbReference type="FunFam" id="3.40.309.10:FF:000006">
    <property type="entry name" value="Gamma-glutamyl phosphate reductase"/>
    <property type="match status" value="1"/>
</dbReference>
<dbReference type="GO" id="GO:0004350">
    <property type="term" value="F:glutamate-5-semialdehyde dehydrogenase activity"/>
    <property type="evidence" value="ECO:0007669"/>
    <property type="project" value="UniProtKB-UniRule"/>
</dbReference>
<dbReference type="InterPro" id="IPR020593">
    <property type="entry name" value="G-glutamylP_reductase_CS"/>
</dbReference>
<evidence type="ECO:0000259" key="9">
    <source>
        <dbReference type="Pfam" id="PF00171"/>
    </source>
</evidence>
<keyword evidence="4 7" id="KW-0521">NADP</keyword>
<dbReference type="PANTHER" id="PTHR11063:SF8">
    <property type="entry name" value="DELTA-1-PYRROLINE-5-CARBOXYLATE SYNTHASE"/>
    <property type="match status" value="1"/>
</dbReference>
<dbReference type="PANTHER" id="PTHR11063">
    <property type="entry name" value="GLUTAMATE SEMIALDEHYDE DEHYDROGENASE"/>
    <property type="match status" value="1"/>
</dbReference>
<dbReference type="GO" id="GO:0005737">
    <property type="term" value="C:cytoplasm"/>
    <property type="evidence" value="ECO:0007669"/>
    <property type="project" value="UniProtKB-SubCell"/>
</dbReference>
<comment type="catalytic activity">
    <reaction evidence="6 7">
        <text>L-glutamate 5-semialdehyde + phosphate + NADP(+) = L-glutamyl 5-phosphate + NADPH + H(+)</text>
        <dbReference type="Rhea" id="RHEA:19541"/>
        <dbReference type="ChEBI" id="CHEBI:15378"/>
        <dbReference type="ChEBI" id="CHEBI:43474"/>
        <dbReference type="ChEBI" id="CHEBI:57783"/>
        <dbReference type="ChEBI" id="CHEBI:58066"/>
        <dbReference type="ChEBI" id="CHEBI:58274"/>
        <dbReference type="ChEBI" id="CHEBI:58349"/>
        <dbReference type="EC" id="1.2.1.41"/>
    </reaction>
</comment>
<organism evidence="10 11">
    <name type="scientific">candidate division MSBL1 archaeon SCGC-AAA259A05</name>
    <dbReference type="NCBI Taxonomy" id="1698259"/>
    <lineage>
        <taxon>Archaea</taxon>
        <taxon>Methanobacteriati</taxon>
        <taxon>Methanobacteriota</taxon>
        <taxon>candidate division MSBL1</taxon>
    </lineage>
</organism>
<dbReference type="PROSITE" id="PS01223">
    <property type="entry name" value="PROA"/>
    <property type="match status" value="1"/>
</dbReference>
<evidence type="ECO:0000256" key="1">
    <source>
        <dbReference type="ARBA" id="ARBA00004985"/>
    </source>
</evidence>
<dbReference type="Pfam" id="PF00171">
    <property type="entry name" value="Aldedh"/>
    <property type="match status" value="1"/>
</dbReference>
<comment type="caution">
    <text evidence="10">The sequence shown here is derived from an EMBL/GenBank/DDBJ whole genome shotgun (WGS) entry which is preliminary data.</text>
</comment>
<gene>
    <name evidence="7" type="primary">proA</name>
    <name evidence="10" type="ORF">AKJ57_05245</name>
</gene>
<dbReference type="InterPro" id="IPR016161">
    <property type="entry name" value="Ald_DH/histidinol_DH"/>
</dbReference>
<keyword evidence="7" id="KW-0963">Cytoplasm</keyword>
<dbReference type="InterPro" id="IPR000965">
    <property type="entry name" value="GPR_dom"/>
</dbReference>
<dbReference type="InterPro" id="IPR012134">
    <property type="entry name" value="Glu-5-SA_DH"/>
</dbReference>
<dbReference type="Gene3D" id="3.40.309.10">
    <property type="entry name" value="Aldehyde Dehydrogenase, Chain A, domain 2"/>
    <property type="match status" value="1"/>
</dbReference>
<evidence type="ECO:0000256" key="6">
    <source>
        <dbReference type="ARBA" id="ARBA00049024"/>
    </source>
</evidence>
<accession>A0A133U5K7</accession>
<dbReference type="NCBIfam" id="NF001221">
    <property type="entry name" value="PRK00197.1"/>
    <property type="match status" value="1"/>
</dbReference>
<evidence type="ECO:0000256" key="5">
    <source>
        <dbReference type="ARBA" id="ARBA00023002"/>
    </source>
</evidence>
<protein>
    <recommendedName>
        <fullName evidence="7">Gamma-glutamyl phosphate reductase</fullName>
        <shortName evidence="7">GPR</shortName>
        <ecNumber evidence="7">1.2.1.41</ecNumber>
    </recommendedName>
    <alternativeName>
        <fullName evidence="7">Glutamate-5-semialdehyde dehydrogenase</fullName>
    </alternativeName>
    <alternativeName>
        <fullName evidence="7">Glutamyl-gamma-semialdehyde dehydrogenase</fullName>
        <shortName evidence="7">GSA dehydrogenase</shortName>
    </alternativeName>
</protein>
<keyword evidence="11" id="KW-1185">Reference proteome</keyword>
<dbReference type="CDD" id="cd07079">
    <property type="entry name" value="ALDH_F18-19_ProA-GPR"/>
    <property type="match status" value="1"/>
</dbReference>
<dbReference type="SUPFAM" id="SSF53720">
    <property type="entry name" value="ALDH-like"/>
    <property type="match status" value="1"/>
</dbReference>
<comment type="subcellular location">
    <subcellularLocation>
        <location evidence="7">Cytoplasm</location>
    </subcellularLocation>
</comment>
<feature type="coiled-coil region" evidence="8">
    <location>
        <begin position="20"/>
        <end position="50"/>
    </location>
</feature>
<keyword evidence="2 7" id="KW-0028">Amino-acid biosynthesis</keyword>
<dbReference type="HAMAP" id="MF_00412">
    <property type="entry name" value="ProA"/>
    <property type="match status" value="1"/>
</dbReference>
<name>A0A133U5K7_9EURY</name>
<dbReference type="InterPro" id="IPR015590">
    <property type="entry name" value="Aldehyde_DH_dom"/>
</dbReference>
<evidence type="ECO:0000256" key="3">
    <source>
        <dbReference type="ARBA" id="ARBA00022650"/>
    </source>
</evidence>
<reference evidence="10 11" key="1">
    <citation type="journal article" date="2016" name="Sci. Rep.">
        <title>Metabolic traits of an uncultured archaeal lineage -MSBL1- from brine pools of the Red Sea.</title>
        <authorList>
            <person name="Mwirichia R."/>
            <person name="Alam I."/>
            <person name="Rashid M."/>
            <person name="Vinu M."/>
            <person name="Ba-Alawi W."/>
            <person name="Anthony Kamau A."/>
            <person name="Kamanda Ngugi D."/>
            <person name="Goker M."/>
            <person name="Klenk H.P."/>
            <person name="Bajic V."/>
            <person name="Stingl U."/>
        </authorList>
    </citation>
    <scope>NUCLEOTIDE SEQUENCE [LARGE SCALE GENOMIC DNA]</scope>
    <source>
        <strain evidence="10">SCGC-AAA259A05</strain>
    </source>
</reference>
<dbReference type="UniPathway" id="UPA00098">
    <property type="reaction ID" value="UER00360"/>
</dbReference>
<comment type="similarity">
    <text evidence="7">Belongs to the gamma-glutamyl phosphate reductase family.</text>
</comment>
<dbReference type="AlphaFoldDB" id="A0A133U5K7"/>
<keyword evidence="8" id="KW-0175">Coiled coil</keyword>
<dbReference type="Gene3D" id="3.40.605.10">
    <property type="entry name" value="Aldehyde Dehydrogenase, Chain A, domain 1"/>
    <property type="match status" value="1"/>
</dbReference>
<dbReference type="GO" id="GO:0055129">
    <property type="term" value="P:L-proline biosynthetic process"/>
    <property type="evidence" value="ECO:0007669"/>
    <property type="project" value="UniProtKB-UniRule"/>
</dbReference>
<evidence type="ECO:0000313" key="11">
    <source>
        <dbReference type="Proteomes" id="UP000070163"/>
    </source>
</evidence>
<dbReference type="EC" id="1.2.1.41" evidence="7"/>
<dbReference type="InterPro" id="IPR016163">
    <property type="entry name" value="Ald_DH_C"/>
</dbReference>